<gene>
    <name evidence="1" type="ORF">VB774_10345</name>
</gene>
<proteinExistence type="predicted"/>
<protein>
    <submittedName>
        <fullName evidence="1">Uncharacterized protein</fullName>
    </submittedName>
</protein>
<name>A0ABU5TK68_9CYAN</name>
<dbReference type="EMBL" id="JAYGIE010000051">
    <property type="protein sequence ID" value="MEA5478018.1"/>
    <property type="molecule type" value="Genomic_DNA"/>
</dbReference>
<reference evidence="1 2" key="1">
    <citation type="submission" date="2023-12" db="EMBL/GenBank/DDBJ databases">
        <title>Baltic Sea Cyanobacteria.</title>
        <authorList>
            <person name="Delbaje E."/>
            <person name="Fewer D.P."/>
            <person name="Shishido T.K."/>
        </authorList>
    </citation>
    <scope>NUCLEOTIDE SEQUENCE [LARGE SCALE GENOMIC DNA]</scope>
    <source>
        <strain evidence="1 2">UHCC 0370</strain>
    </source>
</reference>
<accession>A0ABU5TK68</accession>
<organism evidence="1 2">
    <name type="scientific">Pseudanabaena galeata UHCC 0370</name>
    <dbReference type="NCBI Taxonomy" id="3110310"/>
    <lineage>
        <taxon>Bacteria</taxon>
        <taxon>Bacillati</taxon>
        <taxon>Cyanobacteriota</taxon>
        <taxon>Cyanophyceae</taxon>
        <taxon>Pseudanabaenales</taxon>
        <taxon>Pseudanabaenaceae</taxon>
        <taxon>Pseudanabaena</taxon>
    </lineage>
</organism>
<dbReference type="Proteomes" id="UP001301388">
    <property type="component" value="Unassembled WGS sequence"/>
</dbReference>
<sequence>MLPTLADFDIRSGVFIRKLNKRTHWYPQEGDNDLSLRAKLGSERIFPDEQKHSLWYVNTEQEFYGVVASLTATATPKNRDIDFIWIEESELQEVGVIFESIPNGDCLHVKSLHIDAEINKSIFQNLCYNLMNKKREAYRCSKRQTTYILEYQRQIGCKSTDTDLKSCECQR</sequence>
<comment type="caution">
    <text evidence="1">The sequence shown here is derived from an EMBL/GenBank/DDBJ whole genome shotgun (WGS) entry which is preliminary data.</text>
</comment>
<keyword evidence="2" id="KW-1185">Reference proteome</keyword>
<evidence type="ECO:0000313" key="1">
    <source>
        <dbReference type="EMBL" id="MEA5478018.1"/>
    </source>
</evidence>
<evidence type="ECO:0000313" key="2">
    <source>
        <dbReference type="Proteomes" id="UP001301388"/>
    </source>
</evidence>
<dbReference type="RefSeq" id="WP_323261599.1">
    <property type="nucleotide sequence ID" value="NZ_JAYGIE010000051.1"/>
</dbReference>